<organism evidence="1 2">
    <name type="scientific">Candidatus Accumulibacter phosphatis</name>
    <dbReference type="NCBI Taxonomy" id="327160"/>
    <lineage>
        <taxon>Bacteria</taxon>
        <taxon>Pseudomonadati</taxon>
        <taxon>Pseudomonadota</taxon>
        <taxon>Betaproteobacteria</taxon>
        <taxon>Candidatus Accumulibacter</taxon>
    </lineage>
</organism>
<keyword evidence="2" id="KW-1185">Reference proteome</keyword>
<protein>
    <submittedName>
        <fullName evidence="1">Uncharacterized protein</fullName>
    </submittedName>
</protein>
<gene>
    <name evidence="1" type="ORF">ACCUM_2246</name>
</gene>
<proteinExistence type="predicted"/>
<dbReference type="AlphaFoldDB" id="A0A5S4ERU7"/>
<accession>A0A5S4ERU7</accession>
<comment type="caution">
    <text evidence="1">The sequence shown here is derived from an EMBL/GenBank/DDBJ whole genome shotgun (WGS) entry which is preliminary data.</text>
</comment>
<reference evidence="1 2" key="1">
    <citation type="submission" date="2019-04" db="EMBL/GenBank/DDBJ databases">
        <title>A novel phosphate-accumulating bacterium identified in bioreactor for phosphate removal from wastewater.</title>
        <authorList>
            <person name="Kotlyarov R.Y."/>
            <person name="Beletsky A.V."/>
            <person name="Kallistova A.Y."/>
            <person name="Dorofeev A.G."/>
            <person name="Nikolaev Y.Y."/>
            <person name="Pimenov N.V."/>
            <person name="Ravin N.V."/>
            <person name="Mardanov A.V."/>
        </authorList>
    </citation>
    <scope>NUCLEOTIDE SEQUENCE [LARGE SCALE GENOMIC DNA]</scope>
    <source>
        <strain evidence="1 2">Bin19</strain>
    </source>
</reference>
<name>A0A5S4ERU7_9PROT</name>
<evidence type="ECO:0000313" key="1">
    <source>
        <dbReference type="EMBL" id="TMQ78162.1"/>
    </source>
</evidence>
<dbReference type="EMBL" id="SWAD01000011">
    <property type="protein sequence ID" value="TMQ78162.1"/>
    <property type="molecule type" value="Genomic_DNA"/>
</dbReference>
<sequence length="113" mass="12949">MGRHPQHFSRVHDIEYADGSNGHCQLKLHVVVCVNSWQRVDQHTVIVNETAYQACLSSQPISRESFRNKVALSSRMRQDLYFAITFDQKFSLPTTLSDVYPTPFSPIGRRPEA</sequence>
<evidence type="ECO:0000313" key="2">
    <source>
        <dbReference type="Proteomes" id="UP000306324"/>
    </source>
</evidence>
<dbReference type="Proteomes" id="UP000306324">
    <property type="component" value="Unassembled WGS sequence"/>
</dbReference>